<accession>A0ABP1S756</accession>
<protein>
    <submittedName>
        <fullName evidence="2">Uncharacterized protein</fullName>
    </submittedName>
</protein>
<organism evidence="2 3">
    <name type="scientific">Orchesella dallaii</name>
    <dbReference type="NCBI Taxonomy" id="48710"/>
    <lineage>
        <taxon>Eukaryota</taxon>
        <taxon>Metazoa</taxon>
        <taxon>Ecdysozoa</taxon>
        <taxon>Arthropoda</taxon>
        <taxon>Hexapoda</taxon>
        <taxon>Collembola</taxon>
        <taxon>Entomobryomorpha</taxon>
        <taxon>Entomobryoidea</taxon>
        <taxon>Orchesellidae</taxon>
        <taxon>Orchesellinae</taxon>
        <taxon>Orchesella</taxon>
    </lineage>
</organism>
<feature type="signal peptide" evidence="1">
    <location>
        <begin position="1"/>
        <end position="19"/>
    </location>
</feature>
<feature type="chain" id="PRO_5046925296" evidence="1">
    <location>
        <begin position="20"/>
        <end position="127"/>
    </location>
</feature>
<keyword evidence="3" id="KW-1185">Reference proteome</keyword>
<dbReference type="EMBL" id="CAXLJM020000164">
    <property type="protein sequence ID" value="CAL8145755.1"/>
    <property type="molecule type" value="Genomic_DNA"/>
</dbReference>
<keyword evidence="1" id="KW-0732">Signal</keyword>
<gene>
    <name evidence="2" type="ORF">ODALV1_LOCUS30589</name>
</gene>
<comment type="caution">
    <text evidence="2">The sequence shown here is derived from an EMBL/GenBank/DDBJ whole genome shotgun (WGS) entry which is preliminary data.</text>
</comment>
<evidence type="ECO:0000256" key="1">
    <source>
        <dbReference type="SAM" id="SignalP"/>
    </source>
</evidence>
<name>A0ABP1S756_9HEXA</name>
<dbReference type="Proteomes" id="UP001642540">
    <property type="component" value="Unassembled WGS sequence"/>
</dbReference>
<evidence type="ECO:0000313" key="2">
    <source>
        <dbReference type="EMBL" id="CAL8145755.1"/>
    </source>
</evidence>
<sequence>MWINGRLLSLLSFVWLANAKNQNVLSYTKQPHYPKCNDTVIEELDKCWDTLPAVTFHGIPSDLKKIENACSVFSSGMENVDTWSKKCLSREAHEKLVNSVIGALQLYKFLCSDLKFRGNTLNIAAAT</sequence>
<reference evidence="2 3" key="1">
    <citation type="submission" date="2024-08" db="EMBL/GenBank/DDBJ databases">
        <authorList>
            <person name="Cucini C."/>
            <person name="Frati F."/>
        </authorList>
    </citation>
    <scope>NUCLEOTIDE SEQUENCE [LARGE SCALE GENOMIC DNA]</scope>
</reference>
<proteinExistence type="predicted"/>
<evidence type="ECO:0000313" key="3">
    <source>
        <dbReference type="Proteomes" id="UP001642540"/>
    </source>
</evidence>